<comment type="similarity">
    <text evidence="10">Belongs to the TRM5 / TYW2 family.</text>
</comment>
<evidence type="ECO:0000256" key="7">
    <source>
        <dbReference type="ARBA" id="ARBA00023128"/>
    </source>
</evidence>
<evidence type="ECO:0000256" key="11">
    <source>
        <dbReference type="SAM" id="MobiDB-lite"/>
    </source>
</evidence>
<keyword evidence="4 10" id="KW-0808">Transferase</keyword>
<evidence type="ECO:0000256" key="9">
    <source>
        <dbReference type="ARBA" id="ARBA00047783"/>
    </source>
</evidence>
<evidence type="ECO:0000256" key="2">
    <source>
        <dbReference type="ARBA" id="ARBA00022490"/>
    </source>
</evidence>
<dbReference type="PROSITE" id="PS51684">
    <property type="entry name" value="SAM_MT_TRM5_TYW2"/>
    <property type="match status" value="1"/>
</dbReference>
<protein>
    <recommendedName>
        <fullName evidence="10">tRNA (guanine(37)-N1)-methyltransferase</fullName>
        <ecNumber evidence="10">2.1.1.228</ecNumber>
    </recommendedName>
    <alternativeName>
        <fullName evidence="10">M1G-methyltransferase</fullName>
    </alternativeName>
    <alternativeName>
        <fullName evidence="10">tRNA [GM37] methyltransferase</fullName>
    </alternativeName>
    <alternativeName>
        <fullName evidence="10">tRNA methyltransferase 5</fullName>
    </alternativeName>
</protein>
<dbReference type="InterPro" id="IPR056744">
    <property type="entry name" value="TRM5/TYW2-like_N"/>
</dbReference>
<dbReference type="FunFam" id="3.30.300.110:FF:000001">
    <property type="entry name" value="tRNA (guanine(37)-N1)-methyltransferase"/>
    <property type="match status" value="1"/>
</dbReference>
<dbReference type="EMBL" id="KZ110591">
    <property type="protein sequence ID" value="OSX67101.1"/>
    <property type="molecule type" value="Genomic_DNA"/>
</dbReference>
<dbReference type="EC" id="2.1.1.228" evidence="10"/>
<evidence type="ECO:0000259" key="12">
    <source>
        <dbReference type="PROSITE" id="PS51684"/>
    </source>
</evidence>
<dbReference type="SUPFAM" id="SSF53335">
    <property type="entry name" value="S-adenosyl-L-methionine-dependent methyltransferases"/>
    <property type="match status" value="1"/>
</dbReference>
<keyword evidence="5 10" id="KW-0949">S-adenosyl-L-methionine</keyword>
<dbReference type="STRING" id="670580.A0A1X6NEQ3"/>
<feature type="domain" description="SAM-dependent methyltransferase TRM5/TYW2-type" evidence="12">
    <location>
        <begin position="126"/>
        <end position="450"/>
    </location>
</feature>
<dbReference type="OrthoDB" id="408788at2759"/>
<dbReference type="Gene3D" id="3.30.300.110">
    <property type="entry name" value="Met-10+ protein-like domains"/>
    <property type="match status" value="1"/>
</dbReference>
<sequence length="456" mass="50742">MARGLSIDISPPVHRGMKELDKSAFCTSVTVLAAKVPPAKAGKLLAANELKTLVLLGCQEQGASLSSLSRSGRPGELPPEAQEYLKQESAEIVPHKLDLDYDYWIADDILASILPEELVEEAPSGFASVGHIAHLNLKAEYLPYKHIIGQVILDKNAGHIRSVVNKTSTIDTKYRVFKMELLAGESDFIVCHHEQNCQFTFDFSEVYWNSRLHTEHGRLVDSFKPEGVVADVFAGVGPFAIPAAKRGCGVFANDLNPASYKYLKQNVKDNKVAELVRPFCEDGRSFIRSVFNRAFDGPFRDPPPKKNSAQLRQERRKNSPPPAPRRRRITQFAMNLPESAIEFLDEFRGVLASANGGERALSGLYGAEDSEAMPMIHCYCFTRELEPEKAEIDIRQVRSIPFLTIVGVANAGTSAICCHREWRTSWDIRSGRRHHTTGCEMYCISFRLPHAVAFAA</sequence>
<dbReference type="InterPro" id="IPR030382">
    <property type="entry name" value="MeTrfase_TRM5/TYW2"/>
</dbReference>
<dbReference type="GO" id="GO:0052906">
    <property type="term" value="F:tRNA (guanine(37)-N1)-methyltransferase activity"/>
    <property type="evidence" value="ECO:0007669"/>
    <property type="project" value="UniProtKB-UniRule"/>
</dbReference>
<proteinExistence type="inferred from homology"/>
<evidence type="ECO:0000256" key="4">
    <source>
        <dbReference type="ARBA" id="ARBA00022679"/>
    </source>
</evidence>
<dbReference type="HAMAP" id="MF_03152">
    <property type="entry name" value="TRM5"/>
    <property type="match status" value="1"/>
</dbReference>
<evidence type="ECO:0000256" key="6">
    <source>
        <dbReference type="ARBA" id="ARBA00022694"/>
    </source>
</evidence>
<dbReference type="InterPro" id="IPR025792">
    <property type="entry name" value="tRNA_Gua_MeTrfase_euk"/>
</dbReference>
<gene>
    <name evidence="10" type="primary">TRM5</name>
    <name evidence="13" type="ORF">POSPLADRAFT_1129863</name>
</gene>
<keyword evidence="3 10" id="KW-0489">Methyltransferase</keyword>
<evidence type="ECO:0000256" key="3">
    <source>
        <dbReference type="ARBA" id="ARBA00022603"/>
    </source>
</evidence>
<feature type="binding site" evidence="10">
    <location>
        <begin position="254"/>
        <end position="255"/>
    </location>
    <ligand>
        <name>S-adenosyl-L-methionine</name>
        <dbReference type="ChEBI" id="CHEBI:59789"/>
    </ligand>
</feature>
<dbReference type="Pfam" id="PF02475">
    <property type="entry name" value="TRM5-TYW2_MTfase"/>
    <property type="match status" value="1"/>
</dbReference>
<dbReference type="AlphaFoldDB" id="A0A1X6NEQ3"/>
<dbReference type="GO" id="GO:0002939">
    <property type="term" value="P:tRNA N1-guanine methylation"/>
    <property type="evidence" value="ECO:0007669"/>
    <property type="project" value="TreeGrafter"/>
</dbReference>
<name>A0A1X6NEQ3_9APHY</name>
<dbReference type="InterPro" id="IPR029063">
    <property type="entry name" value="SAM-dependent_MTases_sf"/>
</dbReference>
<dbReference type="GO" id="GO:0005759">
    <property type="term" value="C:mitochondrial matrix"/>
    <property type="evidence" value="ECO:0007669"/>
    <property type="project" value="UniProtKB-SubCell"/>
</dbReference>
<evidence type="ECO:0000256" key="1">
    <source>
        <dbReference type="ARBA" id="ARBA00009775"/>
    </source>
</evidence>
<comment type="similarity">
    <text evidence="1">Belongs to the class I-like SAM-binding methyltransferase superfamily. TRM5/TYW2 family.</text>
</comment>
<accession>A0A1X6NEQ3</accession>
<evidence type="ECO:0000313" key="14">
    <source>
        <dbReference type="Proteomes" id="UP000194127"/>
    </source>
</evidence>
<dbReference type="Pfam" id="PF25133">
    <property type="entry name" value="TYW2_N_2"/>
    <property type="match status" value="1"/>
</dbReference>
<keyword evidence="8 10" id="KW-0539">Nucleus</keyword>
<organism evidence="13 14">
    <name type="scientific">Postia placenta MAD-698-R-SB12</name>
    <dbReference type="NCBI Taxonomy" id="670580"/>
    <lineage>
        <taxon>Eukaryota</taxon>
        <taxon>Fungi</taxon>
        <taxon>Dikarya</taxon>
        <taxon>Basidiomycota</taxon>
        <taxon>Agaricomycotina</taxon>
        <taxon>Agaricomycetes</taxon>
        <taxon>Polyporales</taxon>
        <taxon>Adustoporiaceae</taxon>
        <taxon>Rhodonia</taxon>
    </lineage>
</organism>
<comment type="subcellular location">
    <subcellularLocation>
        <location evidence="10">Mitochondrion matrix</location>
    </subcellularLocation>
    <subcellularLocation>
        <location evidence="10">Nucleus</location>
    </subcellularLocation>
    <subcellularLocation>
        <location evidence="10">Cytoplasm</location>
    </subcellularLocation>
    <text evidence="10">Predominantly in the mitochondria and in the nucleus.</text>
</comment>
<keyword evidence="14" id="KW-1185">Reference proteome</keyword>
<comment type="catalytic activity">
    <reaction evidence="9 10">
        <text>guanosine(37) in tRNA + S-adenosyl-L-methionine = N(1)-methylguanosine(37) in tRNA + S-adenosyl-L-homocysteine + H(+)</text>
        <dbReference type="Rhea" id="RHEA:36899"/>
        <dbReference type="Rhea" id="RHEA-COMP:10145"/>
        <dbReference type="Rhea" id="RHEA-COMP:10147"/>
        <dbReference type="ChEBI" id="CHEBI:15378"/>
        <dbReference type="ChEBI" id="CHEBI:57856"/>
        <dbReference type="ChEBI" id="CHEBI:59789"/>
        <dbReference type="ChEBI" id="CHEBI:73542"/>
        <dbReference type="ChEBI" id="CHEBI:74269"/>
        <dbReference type="EC" id="2.1.1.228"/>
    </reaction>
</comment>
<feature type="region of interest" description="Disordered" evidence="11">
    <location>
        <begin position="297"/>
        <end position="325"/>
    </location>
</feature>
<feature type="binding site" evidence="10">
    <location>
        <position position="216"/>
    </location>
    <ligand>
        <name>S-adenosyl-L-methionine</name>
        <dbReference type="ChEBI" id="CHEBI:59789"/>
    </ligand>
</feature>
<reference evidence="13 14" key="1">
    <citation type="submission" date="2017-04" db="EMBL/GenBank/DDBJ databases">
        <title>Genome Sequence of the Model Brown-Rot Fungus Postia placenta SB12.</title>
        <authorList>
            <consortium name="DOE Joint Genome Institute"/>
            <person name="Gaskell J."/>
            <person name="Kersten P."/>
            <person name="Larrondo L.F."/>
            <person name="Canessa P."/>
            <person name="Martinez D."/>
            <person name="Hibbett D."/>
            <person name="Schmoll M."/>
            <person name="Kubicek C.P."/>
            <person name="Martinez A.T."/>
            <person name="Yadav J."/>
            <person name="Master E."/>
            <person name="Magnuson J.K."/>
            <person name="James T."/>
            <person name="Yaver D."/>
            <person name="Berka R."/>
            <person name="Labutti K."/>
            <person name="Lipzen A."/>
            <person name="Aerts A."/>
            <person name="Barry K."/>
            <person name="Henrissat B."/>
            <person name="Blanchette R."/>
            <person name="Grigoriev I."/>
            <person name="Cullen D."/>
        </authorList>
    </citation>
    <scope>NUCLEOTIDE SEQUENCE [LARGE SCALE GENOMIC DNA]</scope>
    <source>
        <strain evidence="13 14">MAD-698-R-SB12</strain>
    </source>
</reference>
<dbReference type="InterPro" id="IPR056743">
    <property type="entry name" value="TRM5-TYW2-like_MTfase"/>
</dbReference>
<evidence type="ECO:0000256" key="10">
    <source>
        <dbReference type="HAMAP-Rule" id="MF_03152"/>
    </source>
</evidence>
<dbReference type="PANTHER" id="PTHR23245:SF36">
    <property type="entry name" value="TRNA (GUANINE(37)-N1)-METHYLTRANSFERASE"/>
    <property type="match status" value="1"/>
</dbReference>
<feature type="binding site" evidence="10">
    <location>
        <position position="335"/>
    </location>
    <ligand>
        <name>S-adenosyl-L-methionine</name>
        <dbReference type="ChEBI" id="CHEBI:59789"/>
    </ligand>
</feature>
<feature type="binding site" evidence="10">
    <location>
        <begin position="282"/>
        <end position="283"/>
    </location>
    <ligand>
        <name>S-adenosyl-L-methionine</name>
        <dbReference type="ChEBI" id="CHEBI:59789"/>
    </ligand>
</feature>
<dbReference type="Gene3D" id="3.40.50.150">
    <property type="entry name" value="Vaccinia Virus protein VP39"/>
    <property type="match status" value="1"/>
</dbReference>
<evidence type="ECO:0000256" key="8">
    <source>
        <dbReference type="ARBA" id="ARBA00023242"/>
    </source>
</evidence>
<keyword evidence="7 10" id="KW-0496">Mitochondrion</keyword>
<comment type="function">
    <text evidence="10">Specifically methylates the N1 position of guanosine-37 in various cytoplasmic and mitochondrial tRNAs. Methylation is not dependent on the nature of the nucleoside 5' of the target nucleoside. This is the first step in the biosynthesis of wybutosine (yW), a modified base adjacent to the anticodon of tRNAs and required for accurate decoding.</text>
</comment>
<keyword evidence="2 10" id="KW-0963">Cytoplasm</keyword>
<dbReference type="GO" id="GO:0070901">
    <property type="term" value="P:mitochondrial tRNA methylation"/>
    <property type="evidence" value="ECO:0007669"/>
    <property type="project" value="TreeGrafter"/>
</dbReference>
<evidence type="ECO:0000313" key="13">
    <source>
        <dbReference type="EMBL" id="OSX67101.1"/>
    </source>
</evidence>
<dbReference type="Proteomes" id="UP000194127">
    <property type="component" value="Unassembled WGS sequence"/>
</dbReference>
<dbReference type="GO" id="GO:0005634">
    <property type="term" value="C:nucleus"/>
    <property type="evidence" value="ECO:0007669"/>
    <property type="project" value="UniProtKB-SubCell"/>
</dbReference>
<comment type="subunit">
    <text evidence="10">Monomer.</text>
</comment>
<dbReference type="PANTHER" id="PTHR23245">
    <property type="entry name" value="TRNA METHYLTRANSFERASE"/>
    <property type="match status" value="1"/>
</dbReference>
<keyword evidence="6 10" id="KW-0819">tRNA processing</keyword>
<dbReference type="CDD" id="cd02440">
    <property type="entry name" value="AdoMet_MTases"/>
    <property type="match status" value="1"/>
</dbReference>
<evidence type="ECO:0000256" key="5">
    <source>
        <dbReference type="ARBA" id="ARBA00022691"/>
    </source>
</evidence>